<feature type="transmembrane region" description="Helical" evidence="1">
    <location>
        <begin position="90"/>
        <end position="114"/>
    </location>
</feature>
<feature type="transmembrane region" description="Helical" evidence="1">
    <location>
        <begin position="12"/>
        <end position="34"/>
    </location>
</feature>
<dbReference type="OrthoDB" id="5313995at2759"/>
<reference evidence="4" key="1">
    <citation type="journal article" date="2021" name="BMC Genomics">
        <title>Chromosome-level genome assembly and manually-curated proteome of model necrotroph Parastagonospora nodorum Sn15 reveals a genome-wide trove of candidate effector homologs, and redundancy of virulence-related functions within an accessory chromosome.</title>
        <authorList>
            <person name="Bertazzoni S."/>
            <person name="Jones D.A.B."/>
            <person name="Phan H.T."/>
            <person name="Tan K.-C."/>
            <person name="Hane J.K."/>
        </authorList>
    </citation>
    <scope>NUCLEOTIDE SEQUENCE [LARGE SCALE GENOMIC DNA]</scope>
    <source>
        <strain evidence="4">SN15 / ATCC MYA-4574 / FGSC 10173)</strain>
    </source>
</reference>
<dbReference type="Pfam" id="PF24803">
    <property type="entry name" value="DUF7704"/>
    <property type="match status" value="1"/>
</dbReference>
<evidence type="ECO:0000313" key="3">
    <source>
        <dbReference type="EMBL" id="QRD06277.1"/>
    </source>
</evidence>
<dbReference type="PANTHER" id="PTHR37019">
    <property type="entry name" value="CHROMOSOME 1, WHOLE GENOME SHOTGUN SEQUENCE"/>
    <property type="match status" value="1"/>
</dbReference>
<gene>
    <name evidence="3" type="ORF">JI435_116680</name>
</gene>
<keyword evidence="1" id="KW-1133">Transmembrane helix</keyword>
<keyword evidence="1" id="KW-0812">Transmembrane</keyword>
<keyword evidence="4" id="KW-1185">Reference proteome</keyword>
<evidence type="ECO:0000313" key="4">
    <source>
        <dbReference type="Proteomes" id="UP000663193"/>
    </source>
</evidence>
<evidence type="ECO:0000259" key="2">
    <source>
        <dbReference type="Pfam" id="PF24803"/>
    </source>
</evidence>
<dbReference type="InterPro" id="IPR056121">
    <property type="entry name" value="DUF7704"/>
</dbReference>
<dbReference type="KEGG" id="pno:SNOG_11668"/>
<keyword evidence="1" id="KW-0472">Membrane</keyword>
<name>A0A7U2IAI6_PHANO</name>
<dbReference type="PANTHER" id="PTHR37019:SF1">
    <property type="entry name" value="EXPERA DOMAIN-CONTAINING PROTEIN"/>
    <property type="match status" value="1"/>
</dbReference>
<protein>
    <recommendedName>
        <fullName evidence="2">DUF7704 domain-containing protein</fullName>
    </recommendedName>
</protein>
<evidence type="ECO:0000256" key="1">
    <source>
        <dbReference type="SAM" id="Phobius"/>
    </source>
</evidence>
<feature type="domain" description="DUF7704" evidence="2">
    <location>
        <begin position="8"/>
        <end position="144"/>
    </location>
</feature>
<dbReference type="Proteomes" id="UP000663193">
    <property type="component" value="Chromosome 20"/>
</dbReference>
<dbReference type="VEuPathDB" id="FungiDB:JI435_116680"/>
<feature type="transmembrane region" description="Helical" evidence="1">
    <location>
        <begin position="126"/>
        <end position="146"/>
    </location>
</feature>
<dbReference type="EMBL" id="CP069042">
    <property type="protein sequence ID" value="QRD06277.1"/>
    <property type="molecule type" value="Genomic_DNA"/>
</dbReference>
<organism evidence="3 4">
    <name type="scientific">Phaeosphaeria nodorum (strain SN15 / ATCC MYA-4574 / FGSC 10173)</name>
    <name type="common">Glume blotch fungus</name>
    <name type="synonym">Parastagonospora nodorum</name>
    <dbReference type="NCBI Taxonomy" id="321614"/>
    <lineage>
        <taxon>Eukaryota</taxon>
        <taxon>Fungi</taxon>
        <taxon>Dikarya</taxon>
        <taxon>Ascomycota</taxon>
        <taxon>Pezizomycotina</taxon>
        <taxon>Dothideomycetes</taxon>
        <taxon>Pleosporomycetidae</taxon>
        <taxon>Pleosporales</taxon>
        <taxon>Pleosporineae</taxon>
        <taxon>Phaeosphaeriaceae</taxon>
        <taxon>Parastagonospora</taxon>
    </lineage>
</organism>
<accession>A0A7U2IAI6</accession>
<dbReference type="OMA" id="AFFTHFR"/>
<dbReference type="AlphaFoldDB" id="A0A7U2IAI6"/>
<dbReference type="RefSeq" id="XP_001801908.1">
    <property type="nucleotide sequence ID" value="XM_001801856.1"/>
</dbReference>
<feature type="transmembrane region" description="Helical" evidence="1">
    <location>
        <begin position="54"/>
        <end position="78"/>
    </location>
</feature>
<sequence length="156" mass="17736">MMTLTHPVPAFYRLIFLWLEPASIFTGAFYAQFMQSDYLHLTHASSAPGSSVPISTSIVLTQLANLYLGLGLLEALVLRATSELRVWRTFLFVLLVADIGHLYSVAAVGNWVYWDYSRWNSIDWGNVPFVYFLALTRSLLLLRVGFNRTSDVKKRV</sequence>
<proteinExistence type="predicted"/>